<gene>
    <name evidence="2" type="ORF">AAG570_012103</name>
</gene>
<evidence type="ECO:0000256" key="1">
    <source>
        <dbReference type="SAM" id="MobiDB-lite"/>
    </source>
</evidence>
<keyword evidence="3" id="KW-1185">Reference proteome</keyword>
<protein>
    <submittedName>
        <fullName evidence="2">Uncharacterized protein</fullName>
    </submittedName>
</protein>
<dbReference type="Proteomes" id="UP001558652">
    <property type="component" value="Unassembled WGS sequence"/>
</dbReference>
<evidence type="ECO:0000313" key="2">
    <source>
        <dbReference type="EMBL" id="KAL1130862.1"/>
    </source>
</evidence>
<dbReference type="AlphaFoldDB" id="A0ABD0YI05"/>
<evidence type="ECO:0000313" key="3">
    <source>
        <dbReference type="Proteomes" id="UP001558652"/>
    </source>
</evidence>
<sequence>MASKRRNMFYETKNPGYYLTQTISGRGNFAAKLAGFDLKDEDHSTCGVPETLGHVLLECRNRMGILCLSFVEMLAGGHRGRVVLQEGNVSVSLRPHGGELPKRGSGRRWPTT</sequence>
<proteinExistence type="predicted"/>
<comment type="caution">
    <text evidence="2">The sequence shown here is derived from an EMBL/GenBank/DDBJ whole genome shotgun (WGS) entry which is preliminary data.</text>
</comment>
<accession>A0ABD0YI05</accession>
<reference evidence="2 3" key="1">
    <citation type="submission" date="2024-07" db="EMBL/GenBank/DDBJ databases">
        <title>Chromosome-level genome assembly of the water stick insect Ranatra chinensis (Heteroptera: Nepidae).</title>
        <authorList>
            <person name="Liu X."/>
        </authorList>
    </citation>
    <scope>NUCLEOTIDE SEQUENCE [LARGE SCALE GENOMIC DNA]</scope>
    <source>
        <strain evidence="2">Cailab_2021Rc</strain>
        <tissue evidence="2">Muscle</tissue>
    </source>
</reference>
<organism evidence="2 3">
    <name type="scientific">Ranatra chinensis</name>
    <dbReference type="NCBI Taxonomy" id="642074"/>
    <lineage>
        <taxon>Eukaryota</taxon>
        <taxon>Metazoa</taxon>
        <taxon>Ecdysozoa</taxon>
        <taxon>Arthropoda</taxon>
        <taxon>Hexapoda</taxon>
        <taxon>Insecta</taxon>
        <taxon>Pterygota</taxon>
        <taxon>Neoptera</taxon>
        <taxon>Paraneoptera</taxon>
        <taxon>Hemiptera</taxon>
        <taxon>Heteroptera</taxon>
        <taxon>Panheteroptera</taxon>
        <taxon>Nepomorpha</taxon>
        <taxon>Nepidae</taxon>
        <taxon>Ranatrinae</taxon>
        <taxon>Ranatra</taxon>
    </lineage>
</organism>
<dbReference type="EMBL" id="JBFDAA010000007">
    <property type="protein sequence ID" value="KAL1130862.1"/>
    <property type="molecule type" value="Genomic_DNA"/>
</dbReference>
<feature type="region of interest" description="Disordered" evidence="1">
    <location>
        <begin position="92"/>
        <end position="112"/>
    </location>
</feature>
<name>A0ABD0YI05_9HEMI</name>